<reference evidence="3" key="2">
    <citation type="submission" date="2020-09" db="EMBL/GenBank/DDBJ databases">
        <authorList>
            <person name="Sun Q."/>
            <person name="Zhou Y."/>
        </authorList>
    </citation>
    <scope>NUCLEOTIDE SEQUENCE</scope>
    <source>
        <strain evidence="3">CGMCC 1.15758</strain>
    </source>
</reference>
<dbReference type="EMBL" id="BMJS01000004">
    <property type="protein sequence ID" value="GGF91341.1"/>
    <property type="molecule type" value="Genomic_DNA"/>
</dbReference>
<dbReference type="AlphaFoldDB" id="A0A8J2Z2N7"/>
<gene>
    <name evidence="3" type="ORF">GCM10010995_05730</name>
</gene>
<comment type="caution">
    <text evidence="3">The sequence shown here is derived from an EMBL/GenBank/DDBJ whole genome shotgun (WGS) entry which is preliminary data.</text>
</comment>
<dbReference type="RefSeq" id="WP_117001750.1">
    <property type="nucleotide sequence ID" value="NZ_BMJS01000004.1"/>
</dbReference>
<dbReference type="Pfam" id="PF13708">
    <property type="entry name" value="DUF4942"/>
    <property type="match status" value="1"/>
</dbReference>
<dbReference type="Gene3D" id="3.40.50.150">
    <property type="entry name" value="Vaccinia Virus protein VP39"/>
    <property type="match status" value="1"/>
</dbReference>
<feature type="domain" description="DUF4942" evidence="2">
    <location>
        <begin position="295"/>
        <end position="494"/>
    </location>
</feature>
<evidence type="ECO:0000313" key="4">
    <source>
        <dbReference type="Proteomes" id="UP000636949"/>
    </source>
</evidence>
<dbReference type="InterPro" id="IPR029063">
    <property type="entry name" value="SAM-dependent_MTases_sf"/>
</dbReference>
<dbReference type="SUPFAM" id="SSF53335">
    <property type="entry name" value="S-adenosyl-L-methionine-dependent methyltransferases"/>
    <property type="match status" value="1"/>
</dbReference>
<name>A0A8J2Z2N7_9GAMM</name>
<sequence>MINKDFYPTPLELAHRMLDKVKFSTVTTILEPSAGKGDLISSIDSHEIKTRFGRNNLLRTSNNSTNQYNIHAIEIEPELQAILKDKDISVIDSDFLSYSGTWHYDLIMANFPFSDGDRHLHKAIDIVFCGQIVCLLNAETIKNPYTNSRKDLINKLNRLNANIEYIENAFIDAERKTNVEVALIYINIQRDVETEIFGDLTEEEPTDVVINVDHECNEVTTKNRYAGLVASFNATKDCVTTHLIDFYRNYRYVSHYLTLEINDDYNSSSNSINPSNSTHGNLTTLMRSQQNLFINNLKIEYWERVTRLPEVKKYLTSEQLKRMNANIRTFYCKEFTEGNIRQFVLNIVCNFPKHINNAIESLFDKMTDYALRDDRWRDYSEYKDNIHYFNAWKSNSGYKINKKVILPFYYDSFLGSYSIDEFKGNFLRDMEKVMNYFKPNQNENPEDIVEVCKSAVNNGKNRKIDTEYFYISIFKKGTIHLEFKDMDLLRRFNIEACKLKNFLPMEYANKPYNELDETNKQLVNEFESKEDYQPVVNNVRVLHNQNIMMLQKLA</sequence>
<dbReference type="Proteomes" id="UP000636949">
    <property type="component" value="Unassembled WGS sequence"/>
</dbReference>
<keyword evidence="4" id="KW-1185">Reference proteome</keyword>
<feature type="coiled-coil region" evidence="1">
    <location>
        <begin position="149"/>
        <end position="176"/>
    </location>
</feature>
<dbReference type="InterPro" id="IPR031339">
    <property type="entry name" value="DUF4942"/>
</dbReference>
<protein>
    <recommendedName>
        <fullName evidence="2">DUF4942 domain-containing protein</fullName>
    </recommendedName>
</protein>
<evidence type="ECO:0000313" key="3">
    <source>
        <dbReference type="EMBL" id="GGF91341.1"/>
    </source>
</evidence>
<dbReference type="OrthoDB" id="6128088at2"/>
<proteinExistence type="predicted"/>
<organism evidence="3 4">
    <name type="scientific">Cysteiniphilum litorale</name>
    <dbReference type="NCBI Taxonomy" id="2056700"/>
    <lineage>
        <taxon>Bacteria</taxon>
        <taxon>Pseudomonadati</taxon>
        <taxon>Pseudomonadota</taxon>
        <taxon>Gammaproteobacteria</taxon>
        <taxon>Thiotrichales</taxon>
        <taxon>Fastidiosibacteraceae</taxon>
        <taxon>Cysteiniphilum</taxon>
    </lineage>
</organism>
<keyword evidence="1" id="KW-0175">Coiled coil</keyword>
<reference evidence="3" key="1">
    <citation type="journal article" date="2014" name="Int. J. Syst. Evol. Microbiol.">
        <title>Complete genome sequence of Corynebacterium casei LMG S-19264T (=DSM 44701T), isolated from a smear-ripened cheese.</title>
        <authorList>
            <consortium name="US DOE Joint Genome Institute (JGI-PGF)"/>
            <person name="Walter F."/>
            <person name="Albersmeier A."/>
            <person name="Kalinowski J."/>
            <person name="Ruckert C."/>
        </authorList>
    </citation>
    <scope>NUCLEOTIDE SEQUENCE</scope>
    <source>
        <strain evidence="3">CGMCC 1.15758</strain>
    </source>
</reference>
<accession>A0A8J2Z2N7</accession>
<evidence type="ECO:0000256" key="1">
    <source>
        <dbReference type="SAM" id="Coils"/>
    </source>
</evidence>
<evidence type="ECO:0000259" key="2">
    <source>
        <dbReference type="Pfam" id="PF13708"/>
    </source>
</evidence>